<dbReference type="InterPro" id="IPR036388">
    <property type="entry name" value="WH-like_DNA-bd_sf"/>
</dbReference>
<dbReference type="SUPFAM" id="SSF46894">
    <property type="entry name" value="C-terminal effector domain of the bipartite response regulators"/>
    <property type="match status" value="1"/>
</dbReference>
<evidence type="ECO:0000259" key="4">
    <source>
        <dbReference type="PROSITE" id="PS50043"/>
    </source>
</evidence>
<dbReference type="InterPro" id="IPR016032">
    <property type="entry name" value="Sig_transdc_resp-reg_C-effctor"/>
</dbReference>
<keyword evidence="6" id="KW-1185">Reference proteome</keyword>
<dbReference type="PRINTS" id="PR00038">
    <property type="entry name" value="HTHLUXR"/>
</dbReference>
<dbReference type="InterPro" id="IPR000792">
    <property type="entry name" value="Tscrpt_reg_LuxR_C"/>
</dbReference>
<dbReference type="Proteomes" id="UP001205906">
    <property type="component" value="Unassembled WGS sequence"/>
</dbReference>
<dbReference type="RefSeq" id="WP_252820169.1">
    <property type="nucleotide sequence ID" value="NZ_JAMXQS010000007.1"/>
</dbReference>
<keyword evidence="2" id="KW-0238">DNA-binding</keyword>
<keyword evidence="1" id="KW-0805">Transcription regulation</keyword>
<reference evidence="5 6" key="1">
    <citation type="submission" date="2022-06" db="EMBL/GenBank/DDBJ databases">
        <title>Mesorhizobium sp. strain RP14 Genome sequencing and assembly.</title>
        <authorList>
            <person name="Kim I."/>
        </authorList>
    </citation>
    <scope>NUCLEOTIDE SEQUENCE [LARGE SCALE GENOMIC DNA]</scope>
    <source>
        <strain evidence="6">RP14(2022)</strain>
    </source>
</reference>
<evidence type="ECO:0000313" key="6">
    <source>
        <dbReference type="Proteomes" id="UP001205906"/>
    </source>
</evidence>
<proteinExistence type="predicted"/>
<name>A0ABT1CAK2_9HYPH</name>
<evidence type="ECO:0000313" key="5">
    <source>
        <dbReference type="EMBL" id="MCO6051006.1"/>
    </source>
</evidence>
<dbReference type="EMBL" id="JAMXQS010000007">
    <property type="protein sequence ID" value="MCO6051006.1"/>
    <property type="molecule type" value="Genomic_DNA"/>
</dbReference>
<comment type="caution">
    <text evidence="5">The sequence shown here is derived from an EMBL/GenBank/DDBJ whole genome shotgun (WGS) entry which is preliminary data.</text>
</comment>
<dbReference type="PANTHER" id="PTHR44688">
    <property type="entry name" value="DNA-BINDING TRANSCRIPTIONAL ACTIVATOR DEVR_DOSR"/>
    <property type="match status" value="1"/>
</dbReference>
<dbReference type="PANTHER" id="PTHR44688:SF16">
    <property type="entry name" value="DNA-BINDING TRANSCRIPTIONAL ACTIVATOR DEVR_DOSR"/>
    <property type="match status" value="1"/>
</dbReference>
<dbReference type="PROSITE" id="PS50043">
    <property type="entry name" value="HTH_LUXR_2"/>
    <property type="match status" value="1"/>
</dbReference>
<keyword evidence="3" id="KW-0804">Transcription</keyword>
<accession>A0ABT1CAK2</accession>
<sequence>MSAAKKKAPARERSIDPATITEARARLFEAARAVDAEGFAAFAVSATAERQLNLRLDSGNPSAAQFLSGFPPHLASEGARHAQASGAAFWWSAGSLDGREIIASHWALHSAWSGLPQPGVGLPCATESGQCGLVLFWGTGLHVGSGRELAKLHALASAVFLSVAAGRQKSEKLPHISKRELECLKLTAKGLTSDEIAVQLALSVHTTNQYLGSASEKLDAVNRIHAVAKALRSGMID</sequence>
<organism evidence="5 6">
    <name type="scientific">Mesorhizobium liriopis</name>
    <dbReference type="NCBI Taxonomy" id="2953882"/>
    <lineage>
        <taxon>Bacteria</taxon>
        <taxon>Pseudomonadati</taxon>
        <taxon>Pseudomonadota</taxon>
        <taxon>Alphaproteobacteria</taxon>
        <taxon>Hyphomicrobiales</taxon>
        <taxon>Phyllobacteriaceae</taxon>
        <taxon>Mesorhizobium</taxon>
    </lineage>
</organism>
<evidence type="ECO:0000256" key="2">
    <source>
        <dbReference type="ARBA" id="ARBA00023125"/>
    </source>
</evidence>
<evidence type="ECO:0000256" key="1">
    <source>
        <dbReference type="ARBA" id="ARBA00023015"/>
    </source>
</evidence>
<feature type="domain" description="HTH luxR-type" evidence="4">
    <location>
        <begin position="169"/>
        <end position="234"/>
    </location>
</feature>
<gene>
    <name evidence="5" type="ORF">NGM99_14580</name>
</gene>
<dbReference type="SMART" id="SM00421">
    <property type="entry name" value="HTH_LUXR"/>
    <property type="match status" value="1"/>
</dbReference>
<dbReference type="Gene3D" id="1.10.10.10">
    <property type="entry name" value="Winged helix-like DNA-binding domain superfamily/Winged helix DNA-binding domain"/>
    <property type="match status" value="1"/>
</dbReference>
<dbReference type="CDD" id="cd06170">
    <property type="entry name" value="LuxR_C_like"/>
    <property type="match status" value="1"/>
</dbReference>
<protein>
    <submittedName>
        <fullName evidence="5">Helix-turn-helix transcriptional regulator</fullName>
    </submittedName>
</protein>
<dbReference type="Pfam" id="PF00196">
    <property type="entry name" value="GerE"/>
    <property type="match status" value="1"/>
</dbReference>
<evidence type="ECO:0000256" key="3">
    <source>
        <dbReference type="ARBA" id="ARBA00023163"/>
    </source>
</evidence>